<evidence type="ECO:0000256" key="1">
    <source>
        <dbReference type="SAM" id="Phobius"/>
    </source>
</evidence>
<dbReference type="EMBL" id="BMBA01000001">
    <property type="protein sequence ID" value="GFZ29813.1"/>
    <property type="molecule type" value="Genomic_DNA"/>
</dbReference>
<name>A0ABQ1E501_9CLOT</name>
<sequence>MKRTSYFKPIILVFLIVLFTSSFIYLQGYRLSPMKAAETAPGINGNVHKFGEVKRDWGSVLLLKTPAGLKTALVMKQGLLWHYNSITYFFDDAMKNDLVKTVGWESFSSDTNKQITVLAVENNDPNVKVIKAGTGSDIQSKSISSGETVIFIWDKMIQSSNLNPVAFDKNDYPVYKYQYNPKDTSSIHLEDLKWYPVSIQ</sequence>
<accession>A0ABQ1E501</accession>
<comment type="caution">
    <text evidence="2">The sequence shown here is derived from an EMBL/GenBank/DDBJ whole genome shotgun (WGS) entry which is preliminary data.</text>
</comment>
<keyword evidence="1" id="KW-1133">Transmembrane helix</keyword>
<evidence type="ECO:0000313" key="2">
    <source>
        <dbReference type="EMBL" id="GFZ29813.1"/>
    </source>
</evidence>
<protein>
    <submittedName>
        <fullName evidence="2">Uncharacterized protein</fullName>
    </submittedName>
</protein>
<gene>
    <name evidence="2" type="ORF">CSC2_03390</name>
</gene>
<proteinExistence type="predicted"/>
<feature type="transmembrane region" description="Helical" evidence="1">
    <location>
        <begin position="6"/>
        <end position="26"/>
    </location>
</feature>
<keyword evidence="3" id="KW-1185">Reference proteome</keyword>
<dbReference type="Proteomes" id="UP000663802">
    <property type="component" value="Unassembled WGS sequence"/>
</dbReference>
<keyword evidence="1" id="KW-0812">Transmembrane</keyword>
<reference evidence="2 3" key="1">
    <citation type="journal article" date="2021" name="Int. J. Syst. Evol. Microbiol.">
        <title>Clostridium zeae sp. nov., isolated from corn silage.</title>
        <authorList>
            <person name="Kobayashi H."/>
            <person name="Tanizawa Y."/>
            <person name="Yagura M."/>
            <person name="Sakamoto M."/>
            <person name="Ohkuma M."/>
            <person name="Tohno M."/>
        </authorList>
    </citation>
    <scope>NUCLEOTIDE SEQUENCE [LARGE SCALE GENOMIC DNA]</scope>
    <source>
        <strain evidence="2 3">CSC2</strain>
    </source>
</reference>
<organism evidence="2 3">
    <name type="scientific">Clostridium zeae</name>
    <dbReference type="NCBI Taxonomy" id="2759022"/>
    <lineage>
        <taxon>Bacteria</taxon>
        <taxon>Bacillati</taxon>
        <taxon>Bacillota</taxon>
        <taxon>Clostridia</taxon>
        <taxon>Eubacteriales</taxon>
        <taxon>Clostridiaceae</taxon>
        <taxon>Clostridium</taxon>
    </lineage>
</organism>
<evidence type="ECO:0000313" key="3">
    <source>
        <dbReference type="Proteomes" id="UP000663802"/>
    </source>
</evidence>
<dbReference type="RefSeq" id="WP_206867823.1">
    <property type="nucleotide sequence ID" value="NZ_BMBA01000001.1"/>
</dbReference>
<keyword evidence="1" id="KW-0472">Membrane</keyword>